<dbReference type="InterPro" id="IPR016040">
    <property type="entry name" value="NAD(P)-bd_dom"/>
</dbReference>
<evidence type="ECO:0000313" key="3">
    <source>
        <dbReference type="Proteomes" id="UP000525652"/>
    </source>
</evidence>
<organism evidence="2 3">
    <name type="scientific">Puniceicoccus vermicola</name>
    <dbReference type="NCBI Taxonomy" id="388746"/>
    <lineage>
        <taxon>Bacteria</taxon>
        <taxon>Pseudomonadati</taxon>
        <taxon>Verrucomicrobiota</taxon>
        <taxon>Opitutia</taxon>
        <taxon>Puniceicoccales</taxon>
        <taxon>Puniceicoccaceae</taxon>
        <taxon>Puniceicoccus</taxon>
    </lineage>
</organism>
<dbReference type="Gene3D" id="3.40.50.720">
    <property type="entry name" value="NAD(P)-binding Rossmann-like Domain"/>
    <property type="match status" value="1"/>
</dbReference>
<dbReference type="Pfam" id="PF13460">
    <property type="entry name" value="NAD_binding_10"/>
    <property type="match status" value="1"/>
</dbReference>
<accession>A0A7X1E425</accession>
<dbReference type="InterPro" id="IPR036291">
    <property type="entry name" value="NAD(P)-bd_dom_sf"/>
</dbReference>
<dbReference type="AlphaFoldDB" id="A0A7X1E425"/>
<evidence type="ECO:0000259" key="1">
    <source>
        <dbReference type="Pfam" id="PF13460"/>
    </source>
</evidence>
<gene>
    <name evidence="2" type="ORF">H5P30_00085</name>
</gene>
<dbReference type="RefSeq" id="WP_185690931.1">
    <property type="nucleotide sequence ID" value="NZ_JACHVA010000004.1"/>
</dbReference>
<feature type="domain" description="NAD(P)-binding" evidence="1">
    <location>
        <begin position="8"/>
        <end position="190"/>
    </location>
</feature>
<dbReference type="PANTHER" id="PTHR15020:SF50">
    <property type="entry name" value="UPF0659 PROTEIN YMR090W"/>
    <property type="match status" value="1"/>
</dbReference>
<comment type="caution">
    <text evidence="2">The sequence shown here is derived from an EMBL/GenBank/DDBJ whole genome shotgun (WGS) entry which is preliminary data.</text>
</comment>
<keyword evidence="3" id="KW-1185">Reference proteome</keyword>
<protein>
    <submittedName>
        <fullName evidence="2">SDR family oxidoreductase</fullName>
    </submittedName>
</protein>
<dbReference type="PANTHER" id="PTHR15020">
    <property type="entry name" value="FLAVIN REDUCTASE-RELATED"/>
    <property type="match status" value="1"/>
</dbReference>
<dbReference type="SUPFAM" id="SSF51735">
    <property type="entry name" value="NAD(P)-binding Rossmann-fold domains"/>
    <property type="match status" value="1"/>
</dbReference>
<reference evidence="2 3" key="1">
    <citation type="submission" date="2020-07" db="EMBL/GenBank/DDBJ databases">
        <authorList>
            <person name="Feng X."/>
        </authorList>
    </citation>
    <scope>NUCLEOTIDE SEQUENCE [LARGE SCALE GENOMIC DNA]</scope>
    <source>
        <strain evidence="2 3">JCM14086</strain>
    </source>
</reference>
<sequence>MKKVAIFGASGKIGRILSEKLAADQEWEPLAVIRDELQVDSFATSGIGTVLGDLEGDFAAALEDVDAVVFTAGSGAHTGKDKTLLIDLWGAVRVIRECVKSGPKRFIIVSAQRAGDPDEVSGGIKPYLVAKWAADEELLRSGLDFTILRPGRLLDEAGTGKIEAAEKLSTRHGEISREDVASAILHSLREDKTVGKVVEMVGGDTPIPESF</sequence>
<name>A0A7X1E425_9BACT</name>
<dbReference type="EMBL" id="JACHVA010000004">
    <property type="protein sequence ID" value="MBC2600172.1"/>
    <property type="molecule type" value="Genomic_DNA"/>
</dbReference>
<dbReference type="CDD" id="cd05243">
    <property type="entry name" value="SDR_a5"/>
    <property type="match status" value="1"/>
</dbReference>
<evidence type="ECO:0000313" key="2">
    <source>
        <dbReference type="EMBL" id="MBC2600172.1"/>
    </source>
</evidence>
<dbReference type="Proteomes" id="UP000525652">
    <property type="component" value="Unassembled WGS sequence"/>
</dbReference>
<proteinExistence type="predicted"/>